<dbReference type="AlphaFoldDB" id="A0A0U0W8B3"/>
<reference evidence="1 2" key="1">
    <citation type="submission" date="2015-03" db="EMBL/GenBank/DDBJ databases">
        <authorList>
            <person name="Murphy D."/>
        </authorList>
    </citation>
    <scope>NUCLEOTIDE SEQUENCE [LARGE SCALE GENOMIC DNA]</scope>
    <source>
        <strain evidence="1 2">DSM 44277</strain>
    </source>
</reference>
<gene>
    <name evidence="1" type="ORF">BN971_01837</name>
</gene>
<dbReference type="EMBL" id="CSTD01000001">
    <property type="protein sequence ID" value="CPR10401.1"/>
    <property type="molecule type" value="Genomic_DNA"/>
</dbReference>
<accession>A0A0U0W8B3</accession>
<dbReference type="Proteomes" id="UP000198875">
    <property type="component" value="Unassembled WGS sequence"/>
</dbReference>
<organism evidence="1 2">
    <name type="scientific">Mycobacterium bohemicum DSM 44277</name>
    <dbReference type="NCBI Taxonomy" id="1236609"/>
    <lineage>
        <taxon>Bacteria</taxon>
        <taxon>Bacillati</taxon>
        <taxon>Actinomycetota</taxon>
        <taxon>Actinomycetes</taxon>
        <taxon>Mycobacteriales</taxon>
        <taxon>Mycobacteriaceae</taxon>
        <taxon>Mycobacterium</taxon>
    </lineage>
</organism>
<sequence>MSNFTEWVLDAPLFIDEVQVRALYDAIVKPENEVQGITIADKTLTSNLSKVSSSIGADISAEGGVNFLAKLKASITGKIDAGTEDKTDESDETVWTLKPVDNSYRQLLHLVAHYLANSAERISVCSNIGNFPNDEYITATPRALVFMDLIPTPEKGVVLIPTAFETTEGKVIVVADKLDQAILKDYPNSRDHAELLAYWQAYTDAFSAQKTMVKLENLITEAKGKVQWIDYRMPIWAKPDASDIVATGHLHLAARGCYDTGTFGYNFVKRGYRHGLRIVGTLKSEPDINVLAVFER</sequence>
<dbReference type="OrthoDB" id="8478096at2"/>
<dbReference type="RefSeq" id="WP_139027066.1">
    <property type="nucleotide sequence ID" value="NZ_CSTD01000001.1"/>
</dbReference>
<name>A0A0U0W8B3_MYCBE</name>
<protein>
    <submittedName>
        <fullName evidence="1">Uncharacterized protein</fullName>
    </submittedName>
</protein>
<proteinExistence type="predicted"/>
<evidence type="ECO:0000313" key="1">
    <source>
        <dbReference type="EMBL" id="CPR10401.1"/>
    </source>
</evidence>
<evidence type="ECO:0000313" key="2">
    <source>
        <dbReference type="Proteomes" id="UP000198875"/>
    </source>
</evidence>